<evidence type="ECO:0000313" key="2">
    <source>
        <dbReference type="Proteomes" id="UP000010471"/>
    </source>
</evidence>
<dbReference type="AlphaFoldDB" id="K9WHK9"/>
<gene>
    <name evidence="1" type="ORF">Mic7113_3956</name>
</gene>
<keyword evidence="2" id="KW-1185">Reference proteome</keyword>
<dbReference type="EMBL" id="CP003630">
    <property type="protein sequence ID" value="AFZ19663.1"/>
    <property type="molecule type" value="Genomic_DNA"/>
</dbReference>
<sequence>MQVFTKLHNQGRSPSVQTLITDDGLIGLPSLLIQEGVVPETGTFFWSSLQDMRKMK</sequence>
<dbReference type="STRING" id="1173027.Mic7113_3956"/>
<dbReference type="Proteomes" id="UP000010471">
    <property type="component" value="Chromosome"/>
</dbReference>
<dbReference type="HOGENOM" id="CLU_3009284_0_0_3"/>
<proteinExistence type="predicted"/>
<dbReference type="RefSeq" id="WP_015183800.1">
    <property type="nucleotide sequence ID" value="NC_019738.1"/>
</dbReference>
<organism evidence="1 2">
    <name type="scientific">Allocoleopsis franciscana PCC 7113</name>
    <dbReference type="NCBI Taxonomy" id="1173027"/>
    <lineage>
        <taxon>Bacteria</taxon>
        <taxon>Bacillati</taxon>
        <taxon>Cyanobacteriota</taxon>
        <taxon>Cyanophyceae</taxon>
        <taxon>Coleofasciculales</taxon>
        <taxon>Coleofasciculaceae</taxon>
        <taxon>Allocoleopsis</taxon>
        <taxon>Allocoleopsis franciscana</taxon>
    </lineage>
</organism>
<protein>
    <submittedName>
        <fullName evidence="1">Uncharacterized protein</fullName>
    </submittedName>
</protein>
<dbReference type="KEGG" id="mic:Mic7113_3956"/>
<evidence type="ECO:0000313" key="1">
    <source>
        <dbReference type="EMBL" id="AFZ19663.1"/>
    </source>
</evidence>
<accession>K9WHK9</accession>
<name>K9WHK9_9CYAN</name>
<reference evidence="1 2" key="1">
    <citation type="submission" date="2012-06" db="EMBL/GenBank/DDBJ databases">
        <title>Finished chromosome of genome of Microcoleus sp. PCC 7113.</title>
        <authorList>
            <consortium name="US DOE Joint Genome Institute"/>
            <person name="Gugger M."/>
            <person name="Coursin T."/>
            <person name="Rippka R."/>
            <person name="Tandeau De Marsac N."/>
            <person name="Huntemann M."/>
            <person name="Wei C.-L."/>
            <person name="Han J."/>
            <person name="Detter J.C."/>
            <person name="Han C."/>
            <person name="Tapia R."/>
            <person name="Chen A."/>
            <person name="Kyrpides N."/>
            <person name="Mavromatis K."/>
            <person name="Markowitz V."/>
            <person name="Szeto E."/>
            <person name="Ivanova N."/>
            <person name="Pagani I."/>
            <person name="Pati A."/>
            <person name="Goodwin L."/>
            <person name="Nordberg H.P."/>
            <person name="Cantor M.N."/>
            <person name="Hua S.X."/>
            <person name="Woyke T."/>
            <person name="Kerfeld C.A."/>
        </authorList>
    </citation>
    <scope>NUCLEOTIDE SEQUENCE [LARGE SCALE GENOMIC DNA]</scope>
    <source>
        <strain evidence="1 2">PCC 7113</strain>
    </source>
</reference>